<proteinExistence type="predicted"/>
<reference evidence="1" key="1">
    <citation type="journal article" date="2019" name="bioRxiv">
        <title>The Genome of the Zebra Mussel, Dreissena polymorpha: A Resource for Invasive Species Research.</title>
        <authorList>
            <person name="McCartney M.A."/>
            <person name="Auch B."/>
            <person name="Kono T."/>
            <person name="Mallez S."/>
            <person name="Zhang Y."/>
            <person name="Obille A."/>
            <person name="Becker A."/>
            <person name="Abrahante J.E."/>
            <person name="Garbe J."/>
            <person name="Badalamenti J.P."/>
            <person name="Herman A."/>
            <person name="Mangelson H."/>
            <person name="Liachko I."/>
            <person name="Sullivan S."/>
            <person name="Sone E.D."/>
            <person name="Koren S."/>
            <person name="Silverstein K.A.T."/>
            <person name="Beckman K.B."/>
            <person name="Gohl D.M."/>
        </authorList>
    </citation>
    <scope>NUCLEOTIDE SEQUENCE</scope>
    <source>
        <strain evidence="1">Duluth1</strain>
        <tissue evidence="1">Whole animal</tissue>
    </source>
</reference>
<gene>
    <name evidence="1" type="ORF">DPMN_033172</name>
</gene>
<evidence type="ECO:0000313" key="2">
    <source>
        <dbReference type="Proteomes" id="UP000828390"/>
    </source>
</evidence>
<dbReference type="Proteomes" id="UP000828390">
    <property type="component" value="Unassembled WGS sequence"/>
</dbReference>
<comment type="caution">
    <text evidence="1">The sequence shown here is derived from an EMBL/GenBank/DDBJ whole genome shotgun (WGS) entry which is preliminary data.</text>
</comment>
<dbReference type="AlphaFoldDB" id="A0A9D4M652"/>
<sequence length="60" mass="6539">MLSSANQRVVDASLSGMSSVYSRKRRGPRTGPWGTPDVTGQSMRCYLQQELHGFCCSGNS</sequence>
<organism evidence="1 2">
    <name type="scientific">Dreissena polymorpha</name>
    <name type="common">Zebra mussel</name>
    <name type="synonym">Mytilus polymorpha</name>
    <dbReference type="NCBI Taxonomy" id="45954"/>
    <lineage>
        <taxon>Eukaryota</taxon>
        <taxon>Metazoa</taxon>
        <taxon>Spiralia</taxon>
        <taxon>Lophotrochozoa</taxon>
        <taxon>Mollusca</taxon>
        <taxon>Bivalvia</taxon>
        <taxon>Autobranchia</taxon>
        <taxon>Heteroconchia</taxon>
        <taxon>Euheterodonta</taxon>
        <taxon>Imparidentia</taxon>
        <taxon>Neoheterodontei</taxon>
        <taxon>Myida</taxon>
        <taxon>Dreissenoidea</taxon>
        <taxon>Dreissenidae</taxon>
        <taxon>Dreissena</taxon>
    </lineage>
</organism>
<name>A0A9D4M652_DREPO</name>
<evidence type="ECO:0000313" key="1">
    <source>
        <dbReference type="EMBL" id="KAH3869994.1"/>
    </source>
</evidence>
<accession>A0A9D4M652</accession>
<dbReference type="EMBL" id="JAIWYP010000002">
    <property type="protein sequence ID" value="KAH3869994.1"/>
    <property type="molecule type" value="Genomic_DNA"/>
</dbReference>
<keyword evidence="2" id="KW-1185">Reference proteome</keyword>
<reference evidence="1" key="2">
    <citation type="submission" date="2020-11" db="EMBL/GenBank/DDBJ databases">
        <authorList>
            <person name="McCartney M.A."/>
            <person name="Auch B."/>
            <person name="Kono T."/>
            <person name="Mallez S."/>
            <person name="Becker A."/>
            <person name="Gohl D.M."/>
            <person name="Silverstein K.A.T."/>
            <person name="Koren S."/>
            <person name="Bechman K.B."/>
            <person name="Herman A."/>
            <person name="Abrahante J.E."/>
            <person name="Garbe J."/>
        </authorList>
    </citation>
    <scope>NUCLEOTIDE SEQUENCE</scope>
    <source>
        <strain evidence="1">Duluth1</strain>
        <tissue evidence="1">Whole animal</tissue>
    </source>
</reference>
<protein>
    <submittedName>
        <fullName evidence="1">Uncharacterized protein</fullName>
    </submittedName>
</protein>